<comment type="subcellular location">
    <subcellularLocation>
        <location evidence="1">Cytoplasm</location>
    </subcellularLocation>
</comment>
<evidence type="ECO:0000256" key="4">
    <source>
        <dbReference type="ARBA" id="ARBA00023186"/>
    </source>
</evidence>
<evidence type="ECO:0000256" key="3">
    <source>
        <dbReference type="ARBA" id="ARBA00022490"/>
    </source>
</evidence>
<gene>
    <name evidence="5" type="ORF">AB0H72_18155</name>
</gene>
<accession>A0ABV3FAK9</accession>
<sequence>MTHTWKLSDLEFLVAWERSQADLLPEPFVFTSRTPLYEDFQAEKQAVREQLRTGLDPAVEQVLEIIARPDIRIVAHGWTGEPGDAAGRIRLLGVRRGNAGYLVKQFPGETVWHGGGYVISEVDPLALSELVATELPDTGAGTREPTILRSPAADTTMDYSYRRSAVIGTFEDSEEERAEQFSSIPATGAGKITVIQGFSRFGPRGICRHGLYWRDLREDGRYLIPMSDPLVATPADRARLAAAISDATAEVVAAIRDERQ</sequence>
<evidence type="ECO:0000256" key="2">
    <source>
        <dbReference type="ARBA" id="ARBA00006411"/>
    </source>
</evidence>
<dbReference type="Pfam" id="PF14011">
    <property type="entry name" value="ESX-1_EspG"/>
    <property type="match status" value="1"/>
</dbReference>
<dbReference type="EMBL" id="JBFAIH010000010">
    <property type="protein sequence ID" value="MEV0364618.1"/>
    <property type="molecule type" value="Genomic_DNA"/>
</dbReference>
<evidence type="ECO:0000313" key="6">
    <source>
        <dbReference type="Proteomes" id="UP001551658"/>
    </source>
</evidence>
<keyword evidence="3" id="KW-0963">Cytoplasm</keyword>
<comment type="similarity">
    <text evidence="2">Belongs to the EspG family.</text>
</comment>
<keyword evidence="6" id="KW-1185">Reference proteome</keyword>
<comment type="caution">
    <text evidence="5">The sequence shown here is derived from an EMBL/GenBank/DDBJ whole genome shotgun (WGS) entry which is preliminary data.</text>
</comment>
<proteinExistence type="inferred from homology"/>
<dbReference type="Proteomes" id="UP001551658">
    <property type="component" value="Unassembled WGS sequence"/>
</dbReference>
<dbReference type="RefSeq" id="WP_357979859.1">
    <property type="nucleotide sequence ID" value="NZ_JBFAIH010000010.1"/>
</dbReference>
<dbReference type="InterPro" id="IPR025734">
    <property type="entry name" value="EspG"/>
</dbReference>
<organism evidence="5 6">
    <name type="scientific">Nocardia fusca</name>
    <dbReference type="NCBI Taxonomy" id="941183"/>
    <lineage>
        <taxon>Bacteria</taxon>
        <taxon>Bacillati</taxon>
        <taxon>Actinomycetota</taxon>
        <taxon>Actinomycetes</taxon>
        <taxon>Mycobacteriales</taxon>
        <taxon>Nocardiaceae</taxon>
        <taxon>Nocardia</taxon>
    </lineage>
</organism>
<evidence type="ECO:0000256" key="1">
    <source>
        <dbReference type="ARBA" id="ARBA00004496"/>
    </source>
</evidence>
<reference evidence="5 6" key="1">
    <citation type="submission" date="2024-06" db="EMBL/GenBank/DDBJ databases">
        <title>The Natural Products Discovery Center: Release of the First 8490 Sequenced Strains for Exploring Actinobacteria Biosynthetic Diversity.</title>
        <authorList>
            <person name="Kalkreuter E."/>
            <person name="Kautsar S.A."/>
            <person name="Yang D."/>
            <person name="Bader C.D."/>
            <person name="Teijaro C.N."/>
            <person name="Fluegel L."/>
            <person name="Davis C.M."/>
            <person name="Simpson J.R."/>
            <person name="Lauterbach L."/>
            <person name="Steele A.D."/>
            <person name="Gui C."/>
            <person name="Meng S."/>
            <person name="Li G."/>
            <person name="Viehrig K."/>
            <person name="Ye F."/>
            <person name="Su P."/>
            <person name="Kiefer A.F."/>
            <person name="Nichols A."/>
            <person name="Cepeda A.J."/>
            <person name="Yan W."/>
            <person name="Fan B."/>
            <person name="Jiang Y."/>
            <person name="Adhikari A."/>
            <person name="Zheng C.-J."/>
            <person name="Schuster L."/>
            <person name="Cowan T.M."/>
            <person name="Smanski M.J."/>
            <person name="Chevrette M.G."/>
            <person name="De Carvalho L.P.S."/>
            <person name="Shen B."/>
        </authorList>
    </citation>
    <scope>NUCLEOTIDE SEQUENCE [LARGE SCALE GENOMIC DNA]</scope>
    <source>
        <strain evidence="5 6">NPDC050671</strain>
    </source>
</reference>
<name>A0ABV3FAK9_9NOCA</name>
<evidence type="ECO:0000313" key="5">
    <source>
        <dbReference type="EMBL" id="MEV0364618.1"/>
    </source>
</evidence>
<keyword evidence="4" id="KW-0143">Chaperone</keyword>
<protein>
    <submittedName>
        <fullName evidence="5">ESX secretion-associated protein EspG</fullName>
    </submittedName>
</protein>